<evidence type="ECO:0000313" key="6">
    <source>
        <dbReference type="Proteomes" id="UP000823775"/>
    </source>
</evidence>
<protein>
    <recommendedName>
        <fullName evidence="4">Ubiquitin-like protease family profile domain-containing protein</fullName>
    </recommendedName>
</protein>
<comment type="similarity">
    <text evidence="1">Belongs to the peptidase C48 family.</text>
</comment>
<evidence type="ECO:0000256" key="2">
    <source>
        <dbReference type="ARBA" id="ARBA00022670"/>
    </source>
</evidence>
<comment type="caution">
    <text evidence="5">The sequence shown here is derived from an EMBL/GenBank/DDBJ whole genome shotgun (WGS) entry which is preliminary data.</text>
</comment>
<name>A0ABS8VEG4_DATST</name>
<evidence type="ECO:0000256" key="1">
    <source>
        <dbReference type="ARBA" id="ARBA00005234"/>
    </source>
</evidence>
<feature type="domain" description="Ubiquitin-like protease family profile" evidence="4">
    <location>
        <begin position="1"/>
        <end position="219"/>
    </location>
</feature>
<dbReference type="PANTHER" id="PTHR31470">
    <property type="entry name" value="CYSTEINE PROTEINASES SUPERFAMILY PROTEIN-RELATED-RELATED"/>
    <property type="match status" value="1"/>
</dbReference>
<dbReference type="Proteomes" id="UP000823775">
    <property type="component" value="Unassembled WGS sequence"/>
</dbReference>
<organism evidence="5 6">
    <name type="scientific">Datura stramonium</name>
    <name type="common">Jimsonweed</name>
    <name type="synonym">Common thornapple</name>
    <dbReference type="NCBI Taxonomy" id="4076"/>
    <lineage>
        <taxon>Eukaryota</taxon>
        <taxon>Viridiplantae</taxon>
        <taxon>Streptophyta</taxon>
        <taxon>Embryophyta</taxon>
        <taxon>Tracheophyta</taxon>
        <taxon>Spermatophyta</taxon>
        <taxon>Magnoliopsida</taxon>
        <taxon>eudicotyledons</taxon>
        <taxon>Gunneridae</taxon>
        <taxon>Pentapetalae</taxon>
        <taxon>asterids</taxon>
        <taxon>lamiids</taxon>
        <taxon>Solanales</taxon>
        <taxon>Solanaceae</taxon>
        <taxon>Solanoideae</taxon>
        <taxon>Datureae</taxon>
        <taxon>Datura</taxon>
    </lineage>
</organism>
<gene>
    <name evidence="5" type="ORF">HAX54_033359</name>
</gene>
<keyword evidence="6" id="KW-1185">Reference proteome</keyword>
<dbReference type="PANTHER" id="PTHR31470:SF40">
    <property type="entry name" value="UBIQUITIN-LIKE PROTEASE FAMILY PROFILE DOMAIN-CONTAINING PROTEIN"/>
    <property type="match status" value="1"/>
</dbReference>
<accession>A0ABS8VEG4</accession>
<evidence type="ECO:0000259" key="4">
    <source>
        <dbReference type="PROSITE" id="PS50600"/>
    </source>
</evidence>
<dbReference type="InterPro" id="IPR038765">
    <property type="entry name" value="Papain-like_cys_pep_sf"/>
</dbReference>
<dbReference type="InterPro" id="IPR003653">
    <property type="entry name" value="Peptidase_C48_C"/>
</dbReference>
<dbReference type="Gene3D" id="3.40.395.10">
    <property type="entry name" value="Adenoviral Proteinase, Chain A"/>
    <property type="match status" value="1"/>
</dbReference>
<proteinExistence type="inferred from homology"/>
<keyword evidence="2" id="KW-0645">Protease</keyword>
<dbReference type="EMBL" id="JACEIK010004263">
    <property type="protein sequence ID" value="MCD9644847.1"/>
    <property type="molecule type" value="Genomic_DNA"/>
</dbReference>
<dbReference type="Pfam" id="PF02902">
    <property type="entry name" value="Peptidase_C48"/>
    <property type="match status" value="1"/>
</dbReference>
<dbReference type="SUPFAM" id="SSF54001">
    <property type="entry name" value="Cysteine proteinases"/>
    <property type="match status" value="1"/>
</dbReference>
<evidence type="ECO:0000313" key="5">
    <source>
        <dbReference type="EMBL" id="MCD9644847.1"/>
    </source>
</evidence>
<sequence length="281" mass="32498">MVPTFTKKHPFEENSIYEPYDMNLIEEYLEWIRDGLLARHQQKKNNEDCFRKNKSKLAILLNFGVDTKCKYNPVNTYKYTIVDCLFTTRIAWIWDKYGEVDSASSATKEEDIVCEYINGYRLYVVVPWNTVDNVFIPINVKDKLHWVLAVLSFRDRCIYIYDSLRSAGHDVAVKSEIEKLSQLLPIYLSTTDFYKKKGITSSTHPRDCSIFVAAYAEFLSGGEGIPNSSIDAELMHNRYASILWDYATKKLEAESMSDDEAPPKKIRSVVESSNNYRIVLS</sequence>
<dbReference type="PROSITE" id="PS50600">
    <property type="entry name" value="ULP_PROTEASE"/>
    <property type="match status" value="1"/>
</dbReference>
<evidence type="ECO:0000256" key="3">
    <source>
        <dbReference type="ARBA" id="ARBA00022801"/>
    </source>
</evidence>
<keyword evidence="3" id="KW-0378">Hydrolase</keyword>
<reference evidence="5 6" key="1">
    <citation type="journal article" date="2021" name="BMC Genomics">
        <title>Datura genome reveals duplications of psychoactive alkaloid biosynthetic genes and high mutation rate following tissue culture.</title>
        <authorList>
            <person name="Rajewski A."/>
            <person name="Carter-House D."/>
            <person name="Stajich J."/>
            <person name="Litt A."/>
        </authorList>
    </citation>
    <scope>NUCLEOTIDE SEQUENCE [LARGE SCALE GENOMIC DNA]</scope>
    <source>
        <strain evidence="5">AR-01</strain>
    </source>
</reference>